<dbReference type="RefSeq" id="WP_203939012.1">
    <property type="nucleotide sequence ID" value="NZ_BAAAGJ010000002.1"/>
</dbReference>
<gene>
    <name evidence="1" type="ORF">Sya03_30940</name>
</gene>
<dbReference type="EMBL" id="BOOY01000024">
    <property type="protein sequence ID" value="GIJ03742.1"/>
    <property type="molecule type" value="Genomic_DNA"/>
</dbReference>
<comment type="caution">
    <text evidence="1">The sequence shown here is derived from an EMBL/GenBank/DDBJ whole genome shotgun (WGS) entry which is preliminary data.</text>
</comment>
<name>A0A8J3Y990_9ACTN</name>
<evidence type="ECO:0000313" key="2">
    <source>
        <dbReference type="Proteomes" id="UP000652013"/>
    </source>
</evidence>
<evidence type="ECO:0000313" key="1">
    <source>
        <dbReference type="EMBL" id="GIJ03742.1"/>
    </source>
</evidence>
<reference evidence="1" key="1">
    <citation type="submission" date="2021-01" db="EMBL/GenBank/DDBJ databases">
        <title>Whole genome shotgun sequence of Spirilliplanes yamanashiensis NBRC 15828.</title>
        <authorList>
            <person name="Komaki H."/>
            <person name="Tamura T."/>
        </authorList>
    </citation>
    <scope>NUCLEOTIDE SEQUENCE</scope>
    <source>
        <strain evidence="1">NBRC 15828</strain>
    </source>
</reference>
<protein>
    <submittedName>
        <fullName evidence="1">Uncharacterized protein</fullName>
    </submittedName>
</protein>
<keyword evidence="2" id="KW-1185">Reference proteome</keyword>
<organism evidence="1 2">
    <name type="scientific">Spirilliplanes yamanashiensis</name>
    <dbReference type="NCBI Taxonomy" id="42233"/>
    <lineage>
        <taxon>Bacteria</taxon>
        <taxon>Bacillati</taxon>
        <taxon>Actinomycetota</taxon>
        <taxon>Actinomycetes</taxon>
        <taxon>Micromonosporales</taxon>
        <taxon>Micromonosporaceae</taxon>
        <taxon>Spirilliplanes</taxon>
    </lineage>
</organism>
<dbReference type="Proteomes" id="UP000652013">
    <property type="component" value="Unassembled WGS sequence"/>
</dbReference>
<proteinExistence type="predicted"/>
<sequence length="143" mass="16020">MIADAAADERPVTVLRDSVETSWPIRVIEGRYPELTLTLTGDGRTWNAVGTSVFAALMDLREQLEAERIQLCCNGARRNAWSSGMQQDMGRGHSVYLLEENQSGEPTEVRTLDPAPGDQVVTVLEQRTWYADWLAQRTGGRRK</sequence>
<accession>A0A8J3Y990</accession>
<dbReference type="AlphaFoldDB" id="A0A8J3Y990"/>